<evidence type="ECO:0000256" key="6">
    <source>
        <dbReference type="RuleBase" id="RU003974"/>
    </source>
</evidence>
<evidence type="ECO:0000256" key="4">
    <source>
        <dbReference type="ARBA" id="ARBA00023002"/>
    </source>
</evidence>
<sequence length="321" mass="36285">MPIAIQLKQIPADDNPIFFPTDSEYDWLTAKIFVRSADFNDHQLNAHLLRTHLLAEVFAVSLLRNVPMVHPLYKLLVPHTRYTLQINKLARGLLISDDGFFIKFAASGGEGCIPNFYYRDDGIKLWDIIRRFVKGVLSFYDKNDTEVQKDSALQKWISDIFEHEFLSQTGTGIPQSFTTVAEMVKFVTMVIFTCSGQHSAVNTGQFDYGGWMPNTPTTLEIPPPTEKGTTNEATMLQAFPNMGIAANGMAAMWLLSRPSYDSVPLGQYPEQHFSEETPCDLIMDFQGELQILSENITNRNKNLEVPYTYLDPKVVENSVSL</sequence>
<dbReference type="GO" id="GO:0034440">
    <property type="term" value="P:lipid oxidation"/>
    <property type="evidence" value="ECO:0007669"/>
    <property type="project" value="InterPro"/>
</dbReference>
<dbReference type="GO" id="GO:0046872">
    <property type="term" value="F:metal ion binding"/>
    <property type="evidence" value="ECO:0007669"/>
    <property type="project" value="UniProtKB-KW"/>
</dbReference>
<dbReference type="Proteomes" id="UP001488805">
    <property type="component" value="Unassembled WGS sequence"/>
</dbReference>
<keyword evidence="5 6" id="KW-0408">Iron</keyword>
<dbReference type="InterPro" id="IPR036226">
    <property type="entry name" value="LipOase_C_sf"/>
</dbReference>
<dbReference type="PANTHER" id="PTHR11771">
    <property type="entry name" value="LIPOXYGENASE"/>
    <property type="match status" value="1"/>
</dbReference>
<keyword evidence="3 6" id="KW-0223">Dioxygenase</keyword>
<comment type="caution">
    <text evidence="8">The sequence shown here is derived from an EMBL/GenBank/DDBJ whole genome shotgun (WGS) entry which is preliminary data.</text>
</comment>
<dbReference type="AlphaFoldDB" id="A0AAW1FZX2"/>
<dbReference type="InterPro" id="IPR013819">
    <property type="entry name" value="LipOase_C"/>
</dbReference>
<evidence type="ECO:0000256" key="2">
    <source>
        <dbReference type="ARBA" id="ARBA00022723"/>
    </source>
</evidence>
<evidence type="ECO:0000313" key="8">
    <source>
        <dbReference type="EMBL" id="KAK9540457.1"/>
    </source>
</evidence>
<evidence type="ECO:0000256" key="5">
    <source>
        <dbReference type="ARBA" id="ARBA00023004"/>
    </source>
</evidence>
<dbReference type="PROSITE" id="PS51393">
    <property type="entry name" value="LIPOXYGENASE_3"/>
    <property type="match status" value="1"/>
</dbReference>
<keyword evidence="2 6" id="KW-0479">Metal-binding</keyword>
<dbReference type="GO" id="GO:0016702">
    <property type="term" value="F:oxidoreductase activity, acting on single donors with incorporation of molecular oxygen, incorporation of two atoms of oxygen"/>
    <property type="evidence" value="ECO:0007669"/>
    <property type="project" value="InterPro"/>
</dbReference>
<dbReference type="InterPro" id="IPR000907">
    <property type="entry name" value="LipOase"/>
</dbReference>
<dbReference type="PROSITE" id="PS00081">
    <property type="entry name" value="LIPOXYGENASE_2"/>
    <property type="match status" value="1"/>
</dbReference>
<keyword evidence="4 6" id="KW-0560">Oxidoreductase</keyword>
<protein>
    <recommendedName>
        <fullName evidence="7">Lipoxygenase domain-containing protein</fullName>
    </recommendedName>
</protein>
<evidence type="ECO:0000313" key="9">
    <source>
        <dbReference type="Proteomes" id="UP001488805"/>
    </source>
</evidence>
<dbReference type="InterPro" id="IPR020833">
    <property type="entry name" value="LipOase_Fe_BS"/>
</dbReference>
<reference evidence="8 9" key="1">
    <citation type="journal article" date="2024" name="Genome Biol. Evol.">
        <title>Chromosome-level genome assembly of the viviparous eelpout Zoarces viviparus.</title>
        <authorList>
            <person name="Fuhrmann N."/>
            <person name="Brasseur M.V."/>
            <person name="Bakowski C.E."/>
            <person name="Podsiadlowski L."/>
            <person name="Prost S."/>
            <person name="Krehenwinkel H."/>
            <person name="Mayer C."/>
        </authorList>
    </citation>
    <scope>NUCLEOTIDE SEQUENCE [LARGE SCALE GENOMIC DNA]</scope>
    <source>
        <strain evidence="8">NO-MEL_2022_Ind0_liver</strain>
    </source>
</reference>
<keyword evidence="9" id="KW-1185">Reference proteome</keyword>
<proteinExistence type="inferred from homology"/>
<feature type="domain" description="Lipoxygenase" evidence="7">
    <location>
        <begin position="1"/>
        <end position="321"/>
    </location>
</feature>
<dbReference type="Pfam" id="PF00305">
    <property type="entry name" value="Lipoxygenase"/>
    <property type="match status" value="2"/>
</dbReference>
<name>A0AAW1FZX2_ZOAVI</name>
<dbReference type="Gene3D" id="3.10.450.60">
    <property type="match status" value="1"/>
</dbReference>
<evidence type="ECO:0000259" key="7">
    <source>
        <dbReference type="PROSITE" id="PS51393"/>
    </source>
</evidence>
<dbReference type="PROSITE" id="PS00711">
    <property type="entry name" value="LIPOXYGENASE_1"/>
    <property type="match status" value="1"/>
</dbReference>
<dbReference type="PRINTS" id="PR00087">
    <property type="entry name" value="LIPOXYGENASE"/>
</dbReference>
<comment type="similarity">
    <text evidence="6">Belongs to the lipoxygenase family.</text>
</comment>
<dbReference type="EMBL" id="JBCEZU010000013">
    <property type="protein sequence ID" value="KAK9540457.1"/>
    <property type="molecule type" value="Genomic_DNA"/>
</dbReference>
<dbReference type="SUPFAM" id="SSF48484">
    <property type="entry name" value="Lipoxigenase"/>
    <property type="match status" value="1"/>
</dbReference>
<dbReference type="Gene3D" id="1.20.245.10">
    <property type="entry name" value="Lipoxygenase-1, Domain 5"/>
    <property type="match status" value="2"/>
</dbReference>
<accession>A0AAW1FZX2</accession>
<comment type="cofactor">
    <cofactor evidence="1 6">
        <name>Fe cation</name>
        <dbReference type="ChEBI" id="CHEBI:24875"/>
    </cofactor>
</comment>
<organism evidence="8 9">
    <name type="scientific">Zoarces viviparus</name>
    <name type="common">Viviparous eelpout</name>
    <name type="synonym">Blennius viviparus</name>
    <dbReference type="NCBI Taxonomy" id="48416"/>
    <lineage>
        <taxon>Eukaryota</taxon>
        <taxon>Metazoa</taxon>
        <taxon>Chordata</taxon>
        <taxon>Craniata</taxon>
        <taxon>Vertebrata</taxon>
        <taxon>Euteleostomi</taxon>
        <taxon>Actinopterygii</taxon>
        <taxon>Neopterygii</taxon>
        <taxon>Teleostei</taxon>
        <taxon>Neoteleostei</taxon>
        <taxon>Acanthomorphata</taxon>
        <taxon>Eupercaria</taxon>
        <taxon>Perciformes</taxon>
        <taxon>Cottioidei</taxon>
        <taxon>Zoarcales</taxon>
        <taxon>Zoarcidae</taxon>
        <taxon>Zoarcinae</taxon>
        <taxon>Zoarces</taxon>
    </lineage>
</organism>
<evidence type="ECO:0000256" key="3">
    <source>
        <dbReference type="ARBA" id="ARBA00022964"/>
    </source>
</evidence>
<gene>
    <name evidence="8" type="ORF">VZT92_002907</name>
</gene>
<evidence type="ECO:0000256" key="1">
    <source>
        <dbReference type="ARBA" id="ARBA00001962"/>
    </source>
</evidence>
<dbReference type="InterPro" id="IPR020834">
    <property type="entry name" value="LipOase_CS"/>
</dbReference>